<evidence type="ECO:0000256" key="1">
    <source>
        <dbReference type="SAM" id="MobiDB-lite"/>
    </source>
</evidence>
<gene>
    <name evidence="2" type="ORF">SAMN02745165_02906</name>
</gene>
<name>A0A1M6L7S0_MALRU</name>
<evidence type="ECO:0000313" key="2">
    <source>
        <dbReference type="EMBL" id="SHJ67271.1"/>
    </source>
</evidence>
<dbReference type="RefSeq" id="WP_072909466.1">
    <property type="nucleotide sequence ID" value="NZ_FQZT01000012.1"/>
</dbReference>
<dbReference type="AlphaFoldDB" id="A0A1M6L7S0"/>
<protein>
    <recommendedName>
        <fullName evidence="4">Radical SAM additional 4Fe4S-binding SPASM domain-containing protein</fullName>
    </recommendedName>
</protein>
<keyword evidence="3" id="KW-1185">Reference proteome</keyword>
<evidence type="ECO:0000313" key="3">
    <source>
        <dbReference type="Proteomes" id="UP000184171"/>
    </source>
</evidence>
<reference evidence="2 3" key="1">
    <citation type="submission" date="2016-11" db="EMBL/GenBank/DDBJ databases">
        <authorList>
            <person name="Jaros S."/>
            <person name="Januszkiewicz K."/>
            <person name="Wedrychowicz H."/>
        </authorList>
    </citation>
    <scope>NUCLEOTIDE SEQUENCE [LARGE SCALE GENOMIC DNA]</scope>
    <source>
        <strain evidence="2 3">DSM 5091</strain>
    </source>
</reference>
<proteinExistence type="predicted"/>
<sequence>MYFVPLSQLDSVELLVHSLKAAGGEADCTMCPAHKVCMKQCLTIAKAVEQMLVDGSLPQIGGDPPPEPLKSVEPKTEPDPDKPNGGGSGGKSNHLKIVK</sequence>
<dbReference type="STRING" id="1122189.SAMN02745165_02906"/>
<evidence type="ECO:0008006" key="4">
    <source>
        <dbReference type="Google" id="ProtNLM"/>
    </source>
</evidence>
<organism evidence="2 3">
    <name type="scientific">Malonomonas rubra DSM 5091</name>
    <dbReference type="NCBI Taxonomy" id="1122189"/>
    <lineage>
        <taxon>Bacteria</taxon>
        <taxon>Pseudomonadati</taxon>
        <taxon>Thermodesulfobacteriota</taxon>
        <taxon>Desulfuromonadia</taxon>
        <taxon>Desulfuromonadales</taxon>
        <taxon>Geopsychrobacteraceae</taxon>
        <taxon>Malonomonas</taxon>
    </lineage>
</organism>
<accession>A0A1M6L7S0</accession>
<dbReference type="EMBL" id="FQZT01000012">
    <property type="protein sequence ID" value="SHJ67271.1"/>
    <property type="molecule type" value="Genomic_DNA"/>
</dbReference>
<feature type="region of interest" description="Disordered" evidence="1">
    <location>
        <begin position="55"/>
        <end position="99"/>
    </location>
</feature>
<feature type="compositionally biased region" description="Basic and acidic residues" evidence="1">
    <location>
        <begin position="70"/>
        <end position="82"/>
    </location>
</feature>
<dbReference type="Proteomes" id="UP000184171">
    <property type="component" value="Unassembled WGS sequence"/>
</dbReference>